<keyword evidence="4 5" id="KW-0472">Membrane</keyword>
<evidence type="ECO:0000313" key="8">
    <source>
        <dbReference type="EMBL" id="ANZ74555.1"/>
    </source>
</evidence>
<dbReference type="SUPFAM" id="SSF51206">
    <property type="entry name" value="cAMP-binding domain-like"/>
    <property type="match status" value="1"/>
</dbReference>
<proteinExistence type="predicted"/>
<dbReference type="InterPro" id="IPR000595">
    <property type="entry name" value="cNMP-bd_dom"/>
</dbReference>
<feature type="domain" description="STAS" evidence="7">
    <location>
        <begin position="652"/>
        <end position="765"/>
    </location>
</feature>
<dbReference type="SUPFAM" id="SSF52091">
    <property type="entry name" value="SpoIIaa-like"/>
    <property type="match status" value="1"/>
</dbReference>
<dbReference type="Pfam" id="PF01740">
    <property type="entry name" value="STAS"/>
    <property type="match status" value="1"/>
</dbReference>
<dbReference type="Gene3D" id="3.30.750.24">
    <property type="entry name" value="STAS domain"/>
    <property type="match status" value="1"/>
</dbReference>
<dbReference type="PANTHER" id="PTHR43310:SF4">
    <property type="entry name" value="AFR304WP"/>
    <property type="match status" value="1"/>
</dbReference>
<dbReference type="InterPro" id="IPR018490">
    <property type="entry name" value="cNMP-bd_dom_sf"/>
</dbReference>
<feature type="transmembrane region" description="Helical" evidence="5">
    <location>
        <begin position="453"/>
        <end position="477"/>
    </location>
</feature>
<evidence type="ECO:0000256" key="5">
    <source>
        <dbReference type="SAM" id="Phobius"/>
    </source>
</evidence>
<dbReference type="OrthoDB" id="409725at2759"/>
<evidence type="ECO:0000256" key="3">
    <source>
        <dbReference type="ARBA" id="ARBA00022989"/>
    </source>
</evidence>
<evidence type="ECO:0000259" key="7">
    <source>
        <dbReference type="PROSITE" id="PS50801"/>
    </source>
</evidence>
<feature type="transmembrane region" description="Helical" evidence="5">
    <location>
        <begin position="392"/>
        <end position="413"/>
    </location>
</feature>
<reference evidence="8 9" key="1">
    <citation type="submission" date="2016-02" db="EMBL/GenBank/DDBJ databases">
        <title>Comparative genomic and transcriptomic foundation for Pichia pastoris.</title>
        <authorList>
            <person name="Love K.R."/>
            <person name="Shah K.A."/>
            <person name="Whittaker C.A."/>
            <person name="Wu J."/>
            <person name="Bartlett M.C."/>
            <person name="Ma D."/>
            <person name="Leeson R.L."/>
            <person name="Priest M."/>
            <person name="Young S.K."/>
            <person name="Love J.C."/>
        </authorList>
    </citation>
    <scope>NUCLEOTIDE SEQUENCE [LARGE SCALE GENOMIC DNA]</scope>
    <source>
        <strain evidence="8 9">ATCC 28485</strain>
    </source>
</reference>
<feature type="transmembrane region" description="Helical" evidence="5">
    <location>
        <begin position="317"/>
        <end position="338"/>
    </location>
</feature>
<dbReference type="InterPro" id="IPR036513">
    <property type="entry name" value="STAS_dom_sf"/>
</dbReference>
<evidence type="ECO:0000256" key="4">
    <source>
        <dbReference type="ARBA" id="ARBA00023136"/>
    </source>
</evidence>
<dbReference type="AlphaFoldDB" id="A0A1B2J9L0"/>
<evidence type="ECO:0000256" key="2">
    <source>
        <dbReference type="ARBA" id="ARBA00022692"/>
    </source>
</evidence>
<dbReference type="InterPro" id="IPR014710">
    <property type="entry name" value="RmlC-like_jellyroll"/>
</dbReference>
<keyword evidence="9" id="KW-1185">Reference proteome</keyword>
<feature type="transmembrane region" description="Helical" evidence="5">
    <location>
        <begin position="529"/>
        <end position="561"/>
    </location>
</feature>
<evidence type="ECO:0000313" key="9">
    <source>
        <dbReference type="Proteomes" id="UP000094565"/>
    </source>
</evidence>
<dbReference type="Gene3D" id="2.60.120.10">
    <property type="entry name" value="Jelly Rolls"/>
    <property type="match status" value="1"/>
</dbReference>
<evidence type="ECO:0000256" key="1">
    <source>
        <dbReference type="ARBA" id="ARBA00004141"/>
    </source>
</evidence>
<dbReference type="Pfam" id="PF00916">
    <property type="entry name" value="Sulfate_transp"/>
    <property type="match status" value="1"/>
</dbReference>
<feature type="transmembrane region" description="Helical" evidence="5">
    <location>
        <begin position="489"/>
        <end position="509"/>
    </location>
</feature>
<sequence>MSSHKKRRGMSISETIANMNQGNSNDLSGRNYVFGSFKHSQLSNLMAQDGSESMHYSNSPAVHSTISVNEETATLAGVGVLEGPDDENVVFEDEHSSYEPVSFQEEHYQNLHEDFLNDSSSLLHDPHRSYSTIGEIEEMLPDEAHNTDIENQAQKHGHNPSLSRFSKLIRDASMLDTPTVINHCVTKPISYLPAVFLGTLLNILDALSYGMIMFPIGEQIFAGMGSAGISMFYLSCVVSQLVYSLGGSGFSSGIGSEMIEATPFFHSMAMSVLKQLEGREDYVIPTTIVAFAVSSVVTGLVFFLLGKCRLGSLVGFFPRHILVGCIGGVGYFLTVTGIEVSSRIEGGIEYSLPVFHYLTQPLVFLQWSIPWALAIILVVVQHFNHNALIVPLYFILVFVGFHVLVSIVPSWSLEQARQYGWVFESPPSNEPWYGFYKYYDFALVDWMIVMKEFPIMLALTFFGILHVPINVPALAVSVGMDQFDVDRELVAHGISNVLSGLIGSIQNYLVYTNSVLFFRAGADSRLSGVMLAAATAGVMFAGPIVIGYIPVCVVGALIYLLGYELLKEALYDTRGRLARFEYLTIVVIVVTMGAWDFVYGILVGILLACLSFVVQAARRPIISGVFTGEYARSIVLRHPKQQAFLQDVGNQIYVLKLGGSLFFGSIGGLEKKIRYRFQEPIFSREPIRYLILDLNNVFSLDFSAVEGLRRIRNLMMERNCFLLISSVSSTGPTVNALRDAGLWELPEHEEKIQLFNTLNSALEWCENMFLKTYSDIKSRTINSRGKSITKPTPAQKLTSAYDRGVVSSPRESHIFNAATRQVHEEVISSGGILTRGNIPLNLFMATFQSLSKLDESEFAKIIPFFEREVLPLKKAFHNSAKDPPCFYIVESGQVSIDYTFPHTGFKLATSALPLTAFGNVAVHIWSHRNTVYSSSSTTETIVWKLVHANAVQMQKKQPKLYNELLNISIRLLSERFDSITSNLLVAS</sequence>
<evidence type="ECO:0000259" key="6">
    <source>
        <dbReference type="PROSITE" id="PS50042"/>
    </source>
</evidence>
<feature type="transmembrane region" description="Helical" evidence="5">
    <location>
        <begin position="582"/>
        <end position="613"/>
    </location>
</feature>
<accession>A0A1B2J9L0</accession>
<gene>
    <name evidence="8" type="primary">YGR125W</name>
    <name evidence="8" type="ORF">ATY40_BA7501273</name>
</gene>
<dbReference type="PROSITE" id="PS50801">
    <property type="entry name" value="STAS"/>
    <property type="match status" value="1"/>
</dbReference>
<dbReference type="EMBL" id="CP014584">
    <property type="protein sequence ID" value="ANZ74555.1"/>
    <property type="molecule type" value="Genomic_DNA"/>
</dbReference>
<keyword evidence="3 5" id="KW-1133">Transmembrane helix</keyword>
<feature type="transmembrane region" description="Helical" evidence="5">
    <location>
        <begin position="220"/>
        <end position="243"/>
    </location>
</feature>
<dbReference type="GO" id="GO:0016020">
    <property type="term" value="C:membrane"/>
    <property type="evidence" value="ECO:0007669"/>
    <property type="project" value="UniProtKB-SubCell"/>
</dbReference>
<feature type="transmembrane region" description="Helical" evidence="5">
    <location>
        <begin position="358"/>
        <end position="380"/>
    </location>
</feature>
<organism evidence="8 9">
    <name type="scientific">Komagataella pastoris</name>
    <name type="common">Yeast</name>
    <name type="synonym">Pichia pastoris</name>
    <dbReference type="NCBI Taxonomy" id="4922"/>
    <lineage>
        <taxon>Eukaryota</taxon>
        <taxon>Fungi</taxon>
        <taxon>Dikarya</taxon>
        <taxon>Ascomycota</taxon>
        <taxon>Saccharomycotina</taxon>
        <taxon>Pichiomycetes</taxon>
        <taxon>Pichiales</taxon>
        <taxon>Pichiaceae</taxon>
        <taxon>Komagataella</taxon>
    </lineage>
</organism>
<comment type="subcellular location">
    <subcellularLocation>
        <location evidence="1">Membrane</location>
        <topology evidence="1">Multi-pass membrane protein</topology>
    </subcellularLocation>
</comment>
<feature type="transmembrane region" description="Helical" evidence="5">
    <location>
        <begin position="282"/>
        <end position="305"/>
    </location>
</feature>
<dbReference type="CDD" id="cd07042">
    <property type="entry name" value="STAS_SulP_like_sulfate_transporter"/>
    <property type="match status" value="1"/>
</dbReference>
<dbReference type="InterPro" id="IPR002645">
    <property type="entry name" value="STAS_dom"/>
</dbReference>
<keyword evidence="2 5" id="KW-0812">Transmembrane</keyword>
<dbReference type="PANTHER" id="PTHR43310">
    <property type="entry name" value="SULFATE TRANSPORTER YBAR-RELATED"/>
    <property type="match status" value="1"/>
</dbReference>
<dbReference type="Proteomes" id="UP000094565">
    <property type="component" value="Chromosome 1"/>
</dbReference>
<name>A0A1B2J9L0_PICPA</name>
<dbReference type="PROSITE" id="PS50042">
    <property type="entry name" value="CNMP_BINDING_3"/>
    <property type="match status" value="1"/>
</dbReference>
<feature type="domain" description="Cyclic nucleotide-binding" evidence="6">
    <location>
        <begin position="849"/>
        <end position="945"/>
    </location>
</feature>
<dbReference type="InterPro" id="IPR011547">
    <property type="entry name" value="SLC26A/SulP_dom"/>
</dbReference>
<protein>
    <submittedName>
        <fullName evidence="8">BA75_01273T0</fullName>
    </submittedName>
</protein>
<dbReference type="InterPro" id="IPR052706">
    <property type="entry name" value="Membrane-Transporter-like"/>
</dbReference>